<proteinExistence type="predicted"/>
<name>A0A8T3C5W0_DENNO</name>
<feature type="domain" description="Reverse transcriptase" evidence="1">
    <location>
        <begin position="398"/>
        <end position="497"/>
    </location>
</feature>
<comment type="caution">
    <text evidence="2">The sequence shown here is derived from an EMBL/GenBank/DDBJ whole genome shotgun (WGS) entry which is preliminary data.</text>
</comment>
<gene>
    <name evidence="2" type="ORF">KFK09_001823</name>
</gene>
<evidence type="ECO:0000259" key="1">
    <source>
        <dbReference type="Pfam" id="PF00078"/>
    </source>
</evidence>
<dbReference type="EMBL" id="JAGYWB010000002">
    <property type="protein sequence ID" value="KAI0529276.1"/>
    <property type="molecule type" value="Genomic_DNA"/>
</dbReference>
<dbReference type="SUPFAM" id="SSF56219">
    <property type="entry name" value="DNase I-like"/>
    <property type="match status" value="1"/>
</dbReference>
<dbReference type="OrthoDB" id="653202at2759"/>
<dbReference type="Proteomes" id="UP000829196">
    <property type="component" value="Unassembled WGS sequence"/>
</dbReference>
<evidence type="ECO:0000313" key="2">
    <source>
        <dbReference type="EMBL" id="KAI0529276.1"/>
    </source>
</evidence>
<feature type="domain" description="Reverse transcriptase" evidence="1">
    <location>
        <begin position="294"/>
        <end position="384"/>
    </location>
</feature>
<dbReference type="CDD" id="cd01650">
    <property type="entry name" value="RT_nLTR_like"/>
    <property type="match status" value="1"/>
</dbReference>
<reference evidence="2" key="1">
    <citation type="journal article" date="2022" name="Front. Genet.">
        <title>Chromosome-Scale Assembly of the Dendrobium nobile Genome Provides Insights Into the Molecular Mechanism of the Biosynthesis of the Medicinal Active Ingredient of Dendrobium.</title>
        <authorList>
            <person name="Xu Q."/>
            <person name="Niu S.-C."/>
            <person name="Li K.-L."/>
            <person name="Zheng P.-J."/>
            <person name="Zhang X.-J."/>
            <person name="Jia Y."/>
            <person name="Liu Y."/>
            <person name="Niu Y.-X."/>
            <person name="Yu L.-H."/>
            <person name="Chen D.-F."/>
            <person name="Zhang G.-Q."/>
        </authorList>
    </citation>
    <scope>NUCLEOTIDE SEQUENCE</scope>
    <source>
        <tissue evidence="2">Leaf</tissue>
    </source>
</reference>
<keyword evidence="3" id="KW-1185">Reference proteome</keyword>
<organism evidence="2 3">
    <name type="scientific">Dendrobium nobile</name>
    <name type="common">Orchid</name>
    <dbReference type="NCBI Taxonomy" id="94219"/>
    <lineage>
        <taxon>Eukaryota</taxon>
        <taxon>Viridiplantae</taxon>
        <taxon>Streptophyta</taxon>
        <taxon>Embryophyta</taxon>
        <taxon>Tracheophyta</taxon>
        <taxon>Spermatophyta</taxon>
        <taxon>Magnoliopsida</taxon>
        <taxon>Liliopsida</taxon>
        <taxon>Asparagales</taxon>
        <taxon>Orchidaceae</taxon>
        <taxon>Epidendroideae</taxon>
        <taxon>Malaxideae</taxon>
        <taxon>Dendrobiinae</taxon>
        <taxon>Dendrobium</taxon>
    </lineage>
</organism>
<dbReference type="Pfam" id="PF00078">
    <property type="entry name" value="RVT_1"/>
    <property type="match status" value="2"/>
</dbReference>
<dbReference type="InterPro" id="IPR044730">
    <property type="entry name" value="RNase_H-like_dom_plant"/>
</dbReference>
<dbReference type="PANTHER" id="PTHR31635">
    <property type="entry name" value="REVERSE TRANSCRIPTASE DOMAIN-CONTAINING PROTEIN-RELATED"/>
    <property type="match status" value="1"/>
</dbReference>
<protein>
    <recommendedName>
        <fullName evidence="1">Reverse transcriptase domain-containing protein</fullName>
    </recommendedName>
</protein>
<dbReference type="InterPro" id="IPR000477">
    <property type="entry name" value="RT_dom"/>
</dbReference>
<dbReference type="PANTHER" id="PTHR31635:SF196">
    <property type="entry name" value="REVERSE TRANSCRIPTASE DOMAIN-CONTAINING PROTEIN-RELATED"/>
    <property type="match status" value="1"/>
</dbReference>
<dbReference type="InterPro" id="IPR036691">
    <property type="entry name" value="Endo/exonu/phosph_ase_sf"/>
</dbReference>
<sequence>MKGFKMNVNFHDVGYVGPRFTCCNNKEGASRIWERLDRCMVNSVAIQKIPLVVTRNLARLASDHCPIVVKMDEKVRLKSKAIRFEDTWRSYPAAKSINKEALGVNWSEDDLLVLRNKVHELNVTLKRLSTWWNQRAKARWHEDGDTNSKLFHSYATARRNGNRINQVKDELNNVFDEDEQIEKVFINFFEKKWNYRECKVLGWPAVFENQKIACDDMDVLNAEFSVIELQNSVFQQGNNKSPRLDGVTSSFYKSYWSIVWETLWKAVNCFFQTCHMHREWKNTLIVLISKIKNPITPSNFRLISLFQTNYKIVATMLVNRLKKVISKMISEEQVAFIHGRSIAEHCLWAQEIFHKFRISKNNKGLMSIKLDMEQAYDSMGWISLRHILDWYNFPIDFSNLLMECVVDKLGIQISPRGPLITHLLYADDVMIFSHASVDSTKSLKIIVEDFCKWTGQRVNVSKSQMMFGKVVRYSMKKKIAKALCFKVVKEMKYLGVKMSLKRIKMADFQEILSNVMDKLNAWSKKSLSLGGKLILIDSSLLFMPNFLITHSMVPKRVLHELEKLCGSFLWHKNDGTNGMHYVAWGDICKPRCFRGLGVHSPLDRVGSLRSKLAWNFIQKPQSLFHRAMAARYGNYVMNGVQRKISSTAWQILVDGGNCLRMIVRWRVGKGDKINVLNDTWLLDRCFNCWPTFIDCNSLDGVYVQQCLLSNGKWDCTKLQKVFHPDLYNLEDVVYFIWLQKLKLKKKVEIFWWRLGKAAIPTNLFLKNRRISTDDCCPRGCQNNSGIVQIYFNIVYHSWKNRNVVKYGEGAFTSSMVASNALFSALSNSGPYLTSWGANLLRESQSTWCPPPKDWIKINVDASLLSSNLAGVGGVLRDHKGRFISAFGKKGTHWDIAQLELEAVFLVKDFLKSWMLECKGLIIESDNANVSSSFKTL</sequence>
<dbReference type="AlphaFoldDB" id="A0A8T3C5W0"/>
<dbReference type="CDD" id="cd06222">
    <property type="entry name" value="RNase_H_like"/>
    <property type="match status" value="1"/>
</dbReference>
<evidence type="ECO:0000313" key="3">
    <source>
        <dbReference type="Proteomes" id="UP000829196"/>
    </source>
</evidence>
<accession>A0A8T3C5W0</accession>